<evidence type="ECO:0000313" key="9">
    <source>
        <dbReference type="Proteomes" id="UP000199041"/>
    </source>
</evidence>
<evidence type="ECO:0000313" key="8">
    <source>
        <dbReference type="EMBL" id="SDZ77847.1"/>
    </source>
</evidence>
<dbReference type="GO" id="GO:0009279">
    <property type="term" value="C:cell outer membrane"/>
    <property type="evidence" value="ECO:0007669"/>
    <property type="project" value="UniProtKB-SubCell"/>
</dbReference>
<comment type="subcellular location">
    <subcellularLocation>
        <location evidence="1">Cell outer membrane</location>
    </subcellularLocation>
</comment>
<dbReference type="AlphaFoldDB" id="A0A1H3VST6"/>
<evidence type="ECO:0000259" key="6">
    <source>
        <dbReference type="Pfam" id="PF07980"/>
    </source>
</evidence>
<dbReference type="SUPFAM" id="SSF48452">
    <property type="entry name" value="TPR-like"/>
    <property type="match status" value="1"/>
</dbReference>
<evidence type="ECO:0000256" key="5">
    <source>
        <dbReference type="ARBA" id="ARBA00023237"/>
    </source>
</evidence>
<dbReference type="Gene3D" id="1.25.40.390">
    <property type="match status" value="1"/>
</dbReference>
<gene>
    <name evidence="8" type="ORF">SAMN05192529_101425</name>
</gene>
<comment type="similarity">
    <text evidence="2">Belongs to the SusD family.</text>
</comment>
<dbReference type="InterPro" id="IPR011990">
    <property type="entry name" value="TPR-like_helical_dom_sf"/>
</dbReference>
<keyword evidence="4" id="KW-0472">Membrane</keyword>
<dbReference type="Pfam" id="PF07980">
    <property type="entry name" value="SusD_RagB"/>
    <property type="match status" value="1"/>
</dbReference>
<protein>
    <submittedName>
        <fullName evidence="8">SusD family protein</fullName>
    </submittedName>
</protein>
<evidence type="ECO:0000256" key="1">
    <source>
        <dbReference type="ARBA" id="ARBA00004442"/>
    </source>
</evidence>
<proteinExistence type="inferred from homology"/>
<dbReference type="PROSITE" id="PS51257">
    <property type="entry name" value="PROKAR_LIPOPROTEIN"/>
    <property type="match status" value="1"/>
</dbReference>
<name>A0A1H3VST6_9BACT</name>
<dbReference type="EMBL" id="FNQY01000001">
    <property type="protein sequence ID" value="SDZ77847.1"/>
    <property type="molecule type" value="Genomic_DNA"/>
</dbReference>
<dbReference type="Pfam" id="PF14322">
    <property type="entry name" value="SusD-like_3"/>
    <property type="match status" value="1"/>
</dbReference>
<feature type="domain" description="SusD-like N-terminal" evidence="7">
    <location>
        <begin position="22"/>
        <end position="173"/>
    </location>
</feature>
<evidence type="ECO:0000256" key="4">
    <source>
        <dbReference type="ARBA" id="ARBA00023136"/>
    </source>
</evidence>
<dbReference type="Proteomes" id="UP000199041">
    <property type="component" value="Unassembled WGS sequence"/>
</dbReference>
<evidence type="ECO:0000256" key="2">
    <source>
        <dbReference type="ARBA" id="ARBA00006275"/>
    </source>
</evidence>
<keyword evidence="5" id="KW-0998">Cell outer membrane</keyword>
<dbReference type="RefSeq" id="WP_170831112.1">
    <property type="nucleotide sequence ID" value="NZ_FNQY01000001.1"/>
</dbReference>
<sequence length="485" mass="54623">MKKFGYIIILALVMTSGVSCKKFLTVNPKTEMPQDVLFSTESGFKDALTGVYIQLKGSSVYGRALSYSTIEYLVSSWDTDAGSWQKKIGEFDYNDETVQNNLSSIFGAEYKVIASLNAILDKIDQQKSVFTTPGMYEMIKSECLALRAYCHLDLIRLFGPIPTDPSNGNELAYVKQLSNQPNDHISYEAYKAALMQDLKDAAALSENVDPILTYSLSELRNLGVGKAFNPTDDYVGYRYLRMNYYAIKALEARANLWYGDKDQAYGAAKEVIDATNEDGTPKFRLGQSSDFADKDYSLIPEQIFGLYDFDMFDTYTNNFASGSFKKSTSATVINTQLYGNTGTDIRETSLWNVITLSNQAKCYVIRKYEVVESPTSLNADFKQIPMLRISEMYLIAAETAPVGAAQQYWDSFRLSRNLDQTALPDDQTLKTQAILKEYRKEFYAEGQAFFAYKRVNAPKSDVIFAPTTVQEMNYLIPMPKNESVN</sequence>
<keyword evidence="9" id="KW-1185">Reference proteome</keyword>
<evidence type="ECO:0000256" key="3">
    <source>
        <dbReference type="ARBA" id="ARBA00022729"/>
    </source>
</evidence>
<feature type="domain" description="RagB/SusD" evidence="6">
    <location>
        <begin position="355"/>
        <end position="455"/>
    </location>
</feature>
<dbReference type="InterPro" id="IPR033985">
    <property type="entry name" value="SusD-like_N"/>
</dbReference>
<dbReference type="STRING" id="551991.SAMN05192529_101425"/>
<evidence type="ECO:0000259" key="7">
    <source>
        <dbReference type="Pfam" id="PF14322"/>
    </source>
</evidence>
<accession>A0A1H3VST6</accession>
<keyword evidence="3" id="KW-0732">Signal</keyword>
<organism evidence="8 9">
    <name type="scientific">Arachidicoccus rhizosphaerae</name>
    <dbReference type="NCBI Taxonomy" id="551991"/>
    <lineage>
        <taxon>Bacteria</taxon>
        <taxon>Pseudomonadati</taxon>
        <taxon>Bacteroidota</taxon>
        <taxon>Chitinophagia</taxon>
        <taxon>Chitinophagales</taxon>
        <taxon>Chitinophagaceae</taxon>
        <taxon>Arachidicoccus</taxon>
    </lineage>
</organism>
<reference evidence="8 9" key="1">
    <citation type="submission" date="2016-10" db="EMBL/GenBank/DDBJ databases">
        <authorList>
            <person name="de Groot N.N."/>
        </authorList>
    </citation>
    <scope>NUCLEOTIDE SEQUENCE [LARGE SCALE GENOMIC DNA]</scope>
    <source>
        <strain evidence="8 9">Vu-144</strain>
    </source>
</reference>
<dbReference type="InterPro" id="IPR012944">
    <property type="entry name" value="SusD_RagB_dom"/>
</dbReference>